<feature type="signal peptide" evidence="7">
    <location>
        <begin position="1"/>
        <end position="15"/>
    </location>
</feature>
<dbReference type="PANTHER" id="PTHR10066:SF67">
    <property type="entry name" value="BETA-GLUCURONIDASE"/>
    <property type="match status" value="1"/>
</dbReference>
<dbReference type="OMA" id="IHDHVGW"/>
<feature type="chain" id="PRO_5035810218" description="Beta-glucuronidase" evidence="7">
    <location>
        <begin position="16"/>
        <end position="607"/>
    </location>
</feature>
<dbReference type="PRINTS" id="PR00132">
    <property type="entry name" value="GLHYDRLASE2"/>
</dbReference>
<dbReference type="Proteomes" id="UP000024404">
    <property type="component" value="Unassembled WGS sequence"/>
</dbReference>
<evidence type="ECO:0000256" key="6">
    <source>
        <dbReference type="ARBA" id="ARBA00023295"/>
    </source>
</evidence>
<evidence type="ECO:0000256" key="7">
    <source>
        <dbReference type="SAM" id="SignalP"/>
    </source>
</evidence>
<evidence type="ECO:0000256" key="2">
    <source>
        <dbReference type="ARBA" id="ARBA00007401"/>
    </source>
</evidence>
<dbReference type="Pfam" id="PF02837">
    <property type="entry name" value="Glyco_hydro_2_N"/>
    <property type="match status" value="1"/>
</dbReference>
<evidence type="ECO:0000259" key="9">
    <source>
        <dbReference type="Pfam" id="PF02836"/>
    </source>
</evidence>
<dbReference type="SUPFAM" id="SSF51445">
    <property type="entry name" value="(Trans)glycosidases"/>
    <property type="match status" value="1"/>
</dbReference>
<dbReference type="Gene3D" id="3.20.20.80">
    <property type="entry name" value="Glycosidases"/>
    <property type="match status" value="1"/>
</dbReference>
<sequence length="607" mass="71133">MFVLLLSVLFPSVCTILQVQRNERRFYDQLDGLWTFVREEKNSPSVGIKRDWHLYDLSKFENATVMPVPAAYNDLTADREVREHVGWVWYQRKFFVSVRDKYYRHFVRFSSVQYYAVVFINDKIVGIHVGGHLPFEIDITNHVLFDDENRLTVAVNNTLTSETIPPGEFRYVQKQRDGRKQYSDGFFKQTWNFDFFNYAGILRPVYITRKPFTYIEDISIKAGANGSFAYKVYTVSGTQLATIKVTVMDKDGTVIFKSDQYHYIGCIENIKPWWPRDMGAPVLYNFMVQLSISDVLIDVYRLWFGFRTISLSKNQTFINGKPFYCHGFGMHEDFELHGRGYNPVVLTKDLNMLEWMNGNCYRTSHYPYSEEMAYEADRRGIAVITETPAQNQLLHVEIIRELIERDRNHPSTIMWSLANEPVSSDPAARLYFSELINWTRALDPSRPVTAVLAQSFDVDQVADLLDLICINRYFGWYIDHGYLETVNHSWIFEMNNWKLRYNKPIIVSEYGAEALPGFNQEPSRAFSEQYQRELLEQTHHAFDILQKNHIITGEMIWNLADFMTADGVTRAVGNHKGVLTRTRQPKMAAYILKKRYKNLEKEMEYLK</sequence>
<dbReference type="InterPro" id="IPR006103">
    <property type="entry name" value="Glyco_hydro_2_cat"/>
</dbReference>
<evidence type="ECO:0000256" key="1">
    <source>
        <dbReference type="ARBA" id="ARBA00003025"/>
    </source>
</evidence>
<organism evidence="11 12">
    <name type="scientific">Onchocerca volvulus</name>
    <dbReference type="NCBI Taxonomy" id="6282"/>
    <lineage>
        <taxon>Eukaryota</taxon>
        <taxon>Metazoa</taxon>
        <taxon>Ecdysozoa</taxon>
        <taxon>Nematoda</taxon>
        <taxon>Chromadorea</taxon>
        <taxon>Rhabditida</taxon>
        <taxon>Spirurina</taxon>
        <taxon>Spiruromorpha</taxon>
        <taxon>Filarioidea</taxon>
        <taxon>Onchocercidae</taxon>
        <taxon>Onchocerca</taxon>
    </lineage>
</organism>
<dbReference type="EC" id="3.2.1.31" evidence="3"/>
<dbReference type="InterPro" id="IPR006101">
    <property type="entry name" value="Glyco_hydro_2"/>
</dbReference>
<feature type="domain" description="Glycoside hydrolase family 2 catalytic" evidence="9">
    <location>
        <begin position="392"/>
        <end position="599"/>
    </location>
</feature>
<dbReference type="GO" id="GO:0030246">
    <property type="term" value="F:carbohydrate binding"/>
    <property type="evidence" value="ECO:0007669"/>
    <property type="project" value="TreeGrafter"/>
</dbReference>
<keyword evidence="12" id="KW-1185">Reference proteome</keyword>
<protein>
    <recommendedName>
        <fullName evidence="4">Beta-glucuronidase</fullName>
        <ecNumber evidence="3">3.2.1.31</ecNumber>
    </recommendedName>
</protein>
<feature type="domain" description="Glycoside hydrolase family 2 immunoglobulin-like beta-sandwich" evidence="8">
    <location>
        <begin position="225"/>
        <end position="307"/>
    </location>
</feature>
<evidence type="ECO:0000256" key="3">
    <source>
        <dbReference type="ARBA" id="ARBA00012761"/>
    </source>
</evidence>
<dbReference type="InterPro" id="IPR017853">
    <property type="entry name" value="GH"/>
</dbReference>
<dbReference type="InterPro" id="IPR008979">
    <property type="entry name" value="Galactose-bd-like_sf"/>
</dbReference>
<comment type="similarity">
    <text evidence="2">Belongs to the glycosyl hydrolase 2 family.</text>
</comment>
<keyword evidence="7" id="KW-0732">Signal</keyword>
<reference evidence="11" key="2">
    <citation type="submission" date="2022-06" db="UniProtKB">
        <authorList>
            <consortium name="EnsemblMetazoa"/>
        </authorList>
    </citation>
    <scope>IDENTIFICATION</scope>
</reference>
<dbReference type="Gene3D" id="2.60.40.10">
    <property type="entry name" value="Immunoglobulins"/>
    <property type="match status" value="1"/>
</dbReference>
<feature type="domain" description="Glycosyl hydrolases family 2 sugar binding" evidence="10">
    <location>
        <begin position="29"/>
        <end position="211"/>
    </location>
</feature>
<dbReference type="Pfam" id="PF00703">
    <property type="entry name" value="Glyco_hydro_2"/>
    <property type="match status" value="1"/>
</dbReference>
<dbReference type="PANTHER" id="PTHR10066">
    <property type="entry name" value="BETA-GLUCURONIDASE"/>
    <property type="match status" value="1"/>
</dbReference>
<dbReference type="AlphaFoldDB" id="A0A8R1U1J9"/>
<comment type="function">
    <text evidence="1">Plays an important role in the degradation of dermatan and keratan sulfates.</text>
</comment>
<dbReference type="GO" id="GO:0005975">
    <property type="term" value="P:carbohydrate metabolic process"/>
    <property type="evidence" value="ECO:0007669"/>
    <property type="project" value="InterPro"/>
</dbReference>
<dbReference type="GO" id="GO:0019391">
    <property type="term" value="P:glucuronoside catabolic process"/>
    <property type="evidence" value="ECO:0007669"/>
    <property type="project" value="TreeGrafter"/>
</dbReference>
<dbReference type="InterPro" id="IPR013783">
    <property type="entry name" value="Ig-like_fold"/>
</dbReference>
<dbReference type="Pfam" id="PF02836">
    <property type="entry name" value="Glyco_hydro_2_C"/>
    <property type="match status" value="2"/>
</dbReference>
<dbReference type="SUPFAM" id="SSF49785">
    <property type="entry name" value="Galactose-binding domain-like"/>
    <property type="match status" value="1"/>
</dbReference>
<dbReference type="GO" id="GO:0004566">
    <property type="term" value="F:beta-glucuronidase activity"/>
    <property type="evidence" value="ECO:0007669"/>
    <property type="project" value="UniProtKB-EC"/>
</dbReference>
<dbReference type="InterPro" id="IPR036156">
    <property type="entry name" value="Beta-gal/glucu_dom_sf"/>
</dbReference>
<accession>A0A8R1U1J9</accession>
<name>A0A8R1U1J9_ONCVO</name>
<dbReference type="GO" id="GO:0005615">
    <property type="term" value="C:extracellular space"/>
    <property type="evidence" value="ECO:0007669"/>
    <property type="project" value="TreeGrafter"/>
</dbReference>
<evidence type="ECO:0000259" key="10">
    <source>
        <dbReference type="Pfam" id="PF02837"/>
    </source>
</evidence>
<evidence type="ECO:0000313" key="12">
    <source>
        <dbReference type="Proteomes" id="UP000024404"/>
    </source>
</evidence>
<dbReference type="SUPFAM" id="SSF49303">
    <property type="entry name" value="beta-Galactosidase/glucuronidase domain"/>
    <property type="match status" value="1"/>
</dbReference>
<evidence type="ECO:0000256" key="5">
    <source>
        <dbReference type="ARBA" id="ARBA00022801"/>
    </source>
</evidence>
<dbReference type="InterPro" id="IPR006104">
    <property type="entry name" value="Glyco_hydro_2_N"/>
</dbReference>
<dbReference type="EnsemblMetazoa" id="OVOC89.1">
    <property type="protein sequence ID" value="OVOC89.1"/>
    <property type="gene ID" value="WBGene00236898"/>
</dbReference>
<reference evidence="12" key="1">
    <citation type="submission" date="2013-10" db="EMBL/GenBank/DDBJ databases">
        <title>Genome sequencing of Onchocerca volvulus.</title>
        <authorList>
            <person name="Cotton J."/>
            <person name="Tsai J."/>
            <person name="Stanley E."/>
            <person name="Tracey A."/>
            <person name="Holroyd N."/>
            <person name="Lustigman S."/>
            <person name="Berriman M."/>
        </authorList>
    </citation>
    <scope>NUCLEOTIDE SEQUENCE</scope>
</reference>
<dbReference type="Gene3D" id="2.60.120.260">
    <property type="entry name" value="Galactose-binding domain-like"/>
    <property type="match status" value="1"/>
</dbReference>
<evidence type="ECO:0000256" key="4">
    <source>
        <dbReference type="ARBA" id="ARBA00016205"/>
    </source>
</evidence>
<dbReference type="FunFam" id="2.60.120.260:FF:000198">
    <property type="entry name" value="Beta-glucuronidase"/>
    <property type="match status" value="1"/>
</dbReference>
<keyword evidence="6" id="KW-0326">Glycosidase</keyword>
<evidence type="ECO:0000259" key="8">
    <source>
        <dbReference type="Pfam" id="PF00703"/>
    </source>
</evidence>
<keyword evidence="5" id="KW-0378">Hydrolase</keyword>
<feature type="domain" description="Glycoside hydrolase family 2 catalytic" evidence="9">
    <location>
        <begin position="310"/>
        <end position="390"/>
    </location>
</feature>
<dbReference type="EMBL" id="CMVM020000018">
    <property type="status" value="NOT_ANNOTATED_CDS"/>
    <property type="molecule type" value="Genomic_DNA"/>
</dbReference>
<dbReference type="InterPro" id="IPR006102">
    <property type="entry name" value="Ig-like_GH2"/>
</dbReference>
<proteinExistence type="inferred from homology"/>
<evidence type="ECO:0000313" key="11">
    <source>
        <dbReference type="EnsemblMetazoa" id="OVOC89.1"/>
    </source>
</evidence>